<dbReference type="GO" id="GO:0005886">
    <property type="term" value="C:plasma membrane"/>
    <property type="evidence" value="ECO:0007669"/>
    <property type="project" value="UniProtKB-SubCell"/>
</dbReference>
<evidence type="ECO:0000259" key="10">
    <source>
        <dbReference type="Pfam" id="PF00535"/>
    </source>
</evidence>
<dbReference type="PANTHER" id="PTHR48090:SF8">
    <property type="entry name" value="GLYCOSYLTRANSFERASE CSBB-RELATED"/>
    <property type="match status" value="1"/>
</dbReference>
<dbReference type="EMBL" id="CP073767">
    <property type="protein sequence ID" value="UWZ55087.1"/>
    <property type="molecule type" value="Genomic_DNA"/>
</dbReference>
<evidence type="ECO:0000256" key="9">
    <source>
        <dbReference type="SAM" id="Phobius"/>
    </source>
</evidence>
<dbReference type="AlphaFoldDB" id="A0A9Q9IJJ8"/>
<evidence type="ECO:0000256" key="7">
    <source>
        <dbReference type="ARBA" id="ARBA00023136"/>
    </source>
</evidence>
<feature type="domain" description="Glycosyltransferase 2-like" evidence="10">
    <location>
        <begin position="3"/>
        <end position="165"/>
    </location>
</feature>
<evidence type="ECO:0000256" key="6">
    <source>
        <dbReference type="ARBA" id="ARBA00022989"/>
    </source>
</evidence>
<evidence type="ECO:0000256" key="1">
    <source>
        <dbReference type="ARBA" id="ARBA00004651"/>
    </source>
</evidence>
<protein>
    <submittedName>
        <fullName evidence="11">Glycosyltransferase family 2 protein</fullName>
    </submittedName>
</protein>
<dbReference type="Gene3D" id="3.90.550.10">
    <property type="entry name" value="Spore Coat Polysaccharide Biosynthesis Protein SpsA, Chain A"/>
    <property type="match status" value="1"/>
</dbReference>
<evidence type="ECO:0000256" key="4">
    <source>
        <dbReference type="ARBA" id="ARBA00022679"/>
    </source>
</evidence>
<comment type="similarity">
    <text evidence="8">Belongs to the glycosyltransferase 2 family. GtrB subfamily.</text>
</comment>
<dbReference type="SUPFAM" id="SSF53448">
    <property type="entry name" value="Nucleotide-diphospho-sugar transferases"/>
    <property type="match status" value="1"/>
</dbReference>
<keyword evidence="4" id="KW-0808">Transferase</keyword>
<dbReference type="InterPro" id="IPR001173">
    <property type="entry name" value="Glyco_trans_2-like"/>
</dbReference>
<keyword evidence="12" id="KW-1185">Reference proteome</keyword>
<evidence type="ECO:0000256" key="5">
    <source>
        <dbReference type="ARBA" id="ARBA00022692"/>
    </source>
</evidence>
<dbReference type="Pfam" id="PF00535">
    <property type="entry name" value="Glycos_transf_2"/>
    <property type="match status" value="1"/>
</dbReference>
<dbReference type="Proteomes" id="UP001058003">
    <property type="component" value="Chromosome"/>
</dbReference>
<dbReference type="GO" id="GO:0016757">
    <property type="term" value="F:glycosyltransferase activity"/>
    <property type="evidence" value="ECO:0007669"/>
    <property type="project" value="UniProtKB-KW"/>
</dbReference>
<name>A0A9Q9IJJ8_9ACTN</name>
<dbReference type="RefSeq" id="WP_081971536.1">
    <property type="nucleotide sequence ID" value="NZ_CP073767.1"/>
</dbReference>
<dbReference type="InterPro" id="IPR029044">
    <property type="entry name" value="Nucleotide-diphossugar_trans"/>
</dbReference>
<sequence length="336" mass="37333">MLSVVVPCFNEAETLVRLHDRITAEVAAAGETCELIYVDDGSSDDTLAILRKLAANDDRVRYVAFSRNFGKEAAMYAGLRHAVGDAVVIMDADLQHPPELISQLVAMWHTGIDQVVARRNRAGDPATRTFLSKAFYRLVNRWIEVRLVDGAGDFRLISRPVVDAILAMPEYNRFSKAMFAWVGFDVAYIEYQNVSRQGGATSWTFPKLVNYAMDGLLSFNNRPLRLAIYLGLFMSSIAVAYMLWIIGVSVVSGVDSPGYTTLLTAIVGLGGLQMIVVGVIGEYVGRIYYEVKRRPHFLLKEAHLPRAAMTEEREAWPVLNPLPSQRQSSEVVDPTA</sequence>
<reference evidence="11" key="1">
    <citation type="submission" date="2021-04" db="EMBL/GenBank/DDBJ databases">
        <title>Dactylosporangium aurantiacum NRRL B-8018 full assembly.</title>
        <authorList>
            <person name="Hartkoorn R.C."/>
            <person name="Beaudoing E."/>
            <person name="Hot D."/>
        </authorList>
    </citation>
    <scope>NUCLEOTIDE SEQUENCE</scope>
    <source>
        <strain evidence="11">NRRL B-8018</strain>
    </source>
</reference>
<keyword evidence="7 9" id="KW-0472">Membrane</keyword>
<dbReference type="KEGG" id="daur:Daura_02040"/>
<keyword evidence="6 9" id="KW-1133">Transmembrane helix</keyword>
<feature type="transmembrane region" description="Helical" evidence="9">
    <location>
        <begin position="259"/>
        <end position="284"/>
    </location>
</feature>
<evidence type="ECO:0000256" key="3">
    <source>
        <dbReference type="ARBA" id="ARBA00022676"/>
    </source>
</evidence>
<dbReference type="CDD" id="cd04187">
    <property type="entry name" value="DPM1_like_bac"/>
    <property type="match status" value="1"/>
</dbReference>
<dbReference type="PANTHER" id="PTHR48090">
    <property type="entry name" value="UNDECAPRENYL-PHOSPHATE 4-DEOXY-4-FORMAMIDO-L-ARABINOSE TRANSFERASE-RELATED"/>
    <property type="match status" value="1"/>
</dbReference>
<keyword evidence="5 9" id="KW-0812">Transmembrane</keyword>
<keyword evidence="3" id="KW-0328">Glycosyltransferase</keyword>
<accession>A0A9Q9IJJ8</accession>
<proteinExistence type="inferred from homology"/>
<dbReference type="OrthoDB" id="9811884at2"/>
<evidence type="ECO:0000256" key="8">
    <source>
        <dbReference type="ARBA" id="ARBA00038152"/>
    </source>
</evidence>
<evidence type="ECO:0000313" key="11">
    <source>
        <dbReference type="EMBL" id="UWZ55087.1"/>
    </source>
</evidence>
<comment type="subcellular location">
    <subcellularLocation>
        <location evidence="1">Cell membrane</location>
        <topology evidence="1">Multi-pass membrane protein</topology>
    </subcellularLocation>
</comment>
<evidence type="ECO:0000256" key="2">
    <source>
        <dbReference type="ARBA" id="ARBA00022475"/>
    </source>
</evidence>
<evidence type="ECO:0000313" key="12">
    <source>
        <dbReference type="Proteomes" id="UP001058003"/>
    </source>
</evidence>
<feature type="transmembrane region" description="Helical" evidence="9">
    <location>
        <begin position="226"/>
        <end position="247"/>
    </location>
</feature>
<dbReference type="FunFam" id="3.90.550.10:FF:000079">
    <property type="entry name" value="Probable glycosyl transferase"/>
    <property type="match status" value="1"/>
</dbReference>
<dbReference type="InterPro" id="IPR050256">
    <property type="entry name" value="Glycosyltransferase_2"/>
</dbReference>
<gene>
    <name evidence="11" type="ORF">Daura_02040</name>
</gene>
<organism evidence="11 12">
    <name type="scientific">Dactylosporangium aurantiacum</name>
    <dbReference type="NCBI Taxonomy" id="35754"/>
    <lineage>
        <taxon>Bacteria</taxon>
        <taxon>Bacillati</taxon>
        <taxon>Actinomycetota</taxon>
        <taxon>Actinomycetes</taxon>
        <taxon>Micromonosporales</taxon>
        <taxon>Micromonosporaceae</taxon>
        <taxon>Dactylosporangium</taxon>
    </lineage>
</organism>
<keyword evidence="2" id="KW-1003">Cell membrane</keyword>